<dbReference type="GO" id="GO:0016462">
    <property type="term" value="F:pyrophosphatase activity"/>
    <property type="evidence" value="ECO:0007669"/>
    <property type="project" value="InterPro"/>
</dbReference>
<dbReference type="GO" id="GO:0005737">
    <property type="term" value="C:cytoplasm"/>
    <property type="evidence" value="ECO:0007669"/>
    <property type="project" value="TreeGrafter"/>
</dbReference>
<dbReference type="Pfam" id="PF00293">
    <property type="entry name" value="NUDIX"/>
    <property type="match status" value="1"/>
</dbReference>
<evidence type="ECO:0000256" key="5">
    <source>
        <dbReference type="SAM" id="MobiDB-lite"/>
    </source>
</evidence>
<sequence>MAGAPTSAPNEEAELKKKRRSPYAQVAALPFRLGVKGRPEILLVTSRETRRWIIPKGWPMPGRKDHRAAEREAYEEAGLKGQIGKKAVGKYRYDKRLGDGSTVACAVKVFPLEVSDERKRWPEKKQRRRRWYRPAEAADLVNERDLQKLLLSFGAEIDRG</sequence>
<protein>
    <submittedName>
        <fullName evidence="7">NUDIX hydrolase</fullName>
    </submittedName>
</protein>
<dbReference type="RefSeq" id="WP_109893276.1">
    <property type="nucleotide sequence ID" value="NZ_CP029550.1"/>
</dbReference>
<dbReference type="Proteomes" id="UP000245926">
    <property type="component" value="Chromosome"/>
</dbReference>
<dbReference type="KEGG" id="mets:DK389_23690"/>
<reference evidence="8" key="1">
    <citation type="submission" date="2018-05" db="EMBL/GenBank/DDBJ databases">
        <title>Complete Genome Sequence of Methylobacterium sp. 17SD2-17.</title>
        <authorList>
            <person name="Srinivasan S."/>
        </authorList>
    </citation>
    <scope>NUCLEOTIDE SEQUENCE [LARGE SCALE GENOMIC DNA]</scope>
    <source>
        <strain evidence="8">17SD2-17</strain>
    </source>
</reference>
<dbReference type="PANTHER" id="PTHR12629:SF0">
    <property type="entry name" value="DIPHOSPHOINOSITOL-POLYPHOSPHATE DIPHOSPHATASE"/>
    <property type="match status" value="1"/>
</dbReference>
<feature type="domain" description="Nudix hydrolase" evidence="6">
    <location>
        <begin position="21"/>
        <end position="154"/>
    </location>
</feature>
<dbReference type="PROSITE" id="PS51462">
    <property type="entry name" value="NUDIX"/>
    <property type="match status" value="1"/>
</dbReference>
<evidence type="ECO:0000256" key="4">
    <source>
        <dbReference type="ARBA" id="ARBA00022842"/>
    </source>
</evidence>
<evidence type="ECO:0000259" key="6">
    <source>
        <dbReference type="PROSITE" id="PS51462"/>
    </source>
</evidence>
<evidence type="ECO:0000313" key="7">
    <source>
        <dbReference type="EMBL" id="AWN42949.1"/>
    </source>
</evidence>
<evidence type="ECO:0000256" key="3">
    <source>
        <dbReference type="ARBA" id="ARBA00022801"/>
    </source>
</evidence>
<dbReference type="EMBL" id="CP029550">
    <property type="protein sequence ID" value="AWN42949.1"/>
    <property type="molecule type" value="Genomic_DNA"/>
</dbReference>
<keyword evidence="3 7" id="KW-0378">Hydrolase</keyword>
<evidence type="ECO:0000256" key="1">
    <source>
        <dbReference type="ARBA" id="ARBA00001946"/>
    </source>
</evidence>
<dbReference type="OrthoDB" id="7066910at2"/>
<evidence type="ECO:0000313" key="8">
    <source>
        <dbReference type="Proteomes" id="UP000245926"/>
    </source>
</evidence>
<evidence type="ECO:0000256" key="2">
    <source>
        <dbReference type="ARBA" id="ARBA00022723"/>
    </source>
</evidence>
<gene>
    <name evidence="7" type="ORF">DK389_23690</name>
</gene>
<dbReference type="CDD" id="cd04666">
    <property type="entry name" value="NUDIX_DIPP2_like_Nudt4"/>
    <property type="match status" value="1"/>
</dbReference>
<dbReference type="Gene3D" id="3.90.79.10">
    <property type="entry name" value="Nucleoside Triphosphate Pyrophosphohydrolase"/>
    <property type="match status" value="1"/>
</dbReference>
<accession>A0A2U8WAB3</accession>
<comment type="cofactor">
    <cofactor evidence="1">
        <name>Mg(2+)</name>
        <dbReference type="ChEBI" id="CHEBI:18420"/>
    </cofactor>
</comment>
<dbReference type="AlphaFoldDB" id="A0A2U8WAB3"/>
<organism evidence="7 8">
    <name type="scientific">Methylobacterium durans</name>
    <dbReference type="NCBI Taxonomy" id="2202825"/>
    <lineage>
        <taxon>Bacteria</taxon>
        <taxon>Pseudomonadati</taxon>
        <taxon>Pseudomonadota</taxon>
        <taxon>Alphaproteobacteria</taxon>
        <taxon>Hyphomicrobiales</taxon>
        <taxon>Methylobacteriaceae</taxon>
        <taxon>Methylobacterium</taxon>
    </lineage>
</organism>
<dbReference type="GO" id="GO:0046872">
    <property type="term" value="F:metal ion binding"/>
    <property type="evidence" value="ECO:0007669"/>
    <property type="project" value="UniProtKB-KW"/>
</dbReference>
<dbReference type="SUPFAM" id="SSF55811">
    <property type="entry name" value="Nudix"/>
    <property type="match status" value="1"/>
</dbReference>
<dbReference type="InterPro" id="IPR047198">
    <property type="entry name" value="DDP-like_NUDIX"/>
</dbReference>
<keyword evidence="4" id="KW-0460">Magnesium</keyword>
<name>A0A2U8WAB3_9HYPH</name>
<feature type="region of interest" description="Disordered" evidence="5">
    <location>
        <begin position="1"/>
        <end position="22"/>
    </location>
</feature>
<dbReference type="PANTHER" id="PTHR12629">
    <property type="entry name" value="DIPHOSPHOINOSITOL POLYPHOSPHATE PHOSPHOHYDROLASE"/>
    <property type="match status" value="1"/>
</dbReference>
<proteinExistence type="predicted"/>
<keyword evidence="8" id="KW-1185">Reference proteome</keyword>
<dbReference type="InterPro" id="IPR000086">
    <property type="entry name" value="NUDIX_hydrolase_dom"/>
</dbReference>
<dbReference type="InterPro" id="IPR015797">
    <property type="entry name" value="NUDIX_hydrolase-like_dom_sf"/>
</dbReference>
<keyword evidence="2" id="KW-0479">Metal-binding</keyword>